<organism evidence="2 3">
    <name type="scientific">Liparis tanakae</name>
    <name type="common">Tanaka's snailfish</name>
    <dbReference type="NCBI Taxonomy" id="230148"/>
    <lineage>
        <taxon>Eukaryota</taxon>
        <taxon>Metazoa</taxon>
        <taxon>Chordata</taxon>
        <taxon>Craniata</taxon>
        <taxon>Vertebrata</taxon>
        <taxon>Euteleostomi</taxon>
        <taxon>Actinopterygii</taxon>
        <taxon>Neopterygii</taxon>
        <taxon>Teleostei</taxon>
        <taxon>Neoteleostei</taxon>
        <taxon>Acanthomorphata</taxon>
        <taxon>Eupercaria</taxon>
        <taxon>Perciformes</taxon>
        <taxon>Cottioidei</taxon>
        <taxon>Cottales</taxon>
        <taxon>Liparidae</taxon>
        <taxon>Liparis</taxon>
    </lineage>
</organism>
<dbReference type="EMBL" id="SRLO01000007">
    <property type="protein sequence ID" value="TNN88001.1"/>
    <property type="molecule type" value="Genomic_DNA"/>
</dbReference>
<feature type="region of interest" description="Disordered" evidence="1">
    <location>
        <begin position="280"/>
        <end position="299"/>
    </location>
</feature>
<keyword evidence="3" id="KW-1185">Reference proteome</keyword>
<reference evidence="2 3" key="1">
    <citation type="submission" date="2019-03" db="EMBL/GenBank/DDBJ databases">
        <title>First draft genome of Liparis tanakae, snailfish: a comprehensive survey of snailfish specific genes.</title>
        <authorList>
            <person name="Kim W."/>
            <person name="Song I."/>
            <person name="Jeong J.-H."/>
            <person name="Kim D."/>
            <person name="Kim S."/>
            <person name="Ryu S."/>
            <person name="Song J.Y."/>
            <person name="Lee S.K."/>
        </authorList>
    </citation>
    <scope>NUCLEOTIDE SEQUENCE [LARGE SCALE GENOMIC DNA]</scope>
    <source>
        <tissue evidence="2">Muscle</tissue>
    </source>
</reference>
<evidence type="ECO:0000256" key="1">
    <source>
        <dbReference type="SAM" id="MobiDB-lite"/>
    </source>
</evidence>
<accession>A0A4Z2JDA9</accession>
<name>A0A4Z2JDA9_9TELE</name>
<comment type="caution">
    <text evidence="2">The sequence shown here is derived from an EMBL/GenBank/DDBJ whole genome shotgun (WGS) entry which is preliminary data.</text>
</comment>
<feature type="region of interest" description="Disordered" evidence="1">
    <location>
        <begin position="121"/>
        <end position="140"/>
    </location>
</feature>
<protein>
    <submittedName>
        <fullName evidence="2">Uncharacterized protein</fullName>
    </submittedName>
</protein>
<sequence>MASPLIPNQAPIPLSLSSNTGAIMPSDIGPMFSRGFKNICPVIRIEELCVKLGCKVRVLKARWVVLPHETNLFRAMVELPPAPKPLAEPPEARDREDTPVDENPDLRVVVPLGQGSGVQAGPVGGVARRASRGAGEEEGLQVHHISADSQLPFKHLFLHQVLHSANLHLVDIVHKTGPVRGHASAVHGLRLAGRVSAGGFLVSGGHAVAAVADAEASESRCDAGSSEGPPAALTRHWPVVPMDLLIVNTRMCLFMIPFCLAVYGQNGHLWSFTCTTKPSPAGRVREANSSDSPQRLGIR</sequence>
<proteinExistence type="predicted"/>
<evidence type="ECO:0000313" key="3">
    <source>
        <dbReference type="Proteomes" id="UP000314294"/>
    </source>
</evidence>
<feature type="region of interest" description="Disordered" evidence="1">
    <location>
        <begin position="83"/>
        <end position="103"/>
    </location>
</feature>
<evidence type="ECO:0000313" key="2">
    <source>
        <dbReference type="EMBL" id="TNN88001.1"/>
    </source>
</evidence>
<dbReference type="AlphaFoldDB" id="A0A4Z2JDA9"/>
<dbReference type="Proteomes" id="UP000314294">
    <property type="component" value="Unassembled WGS sequence"/>
</dbReference>
<gene>
    <name evidence="2" type="ORF">EYF80_001582</name>
</gene>